<dbReference type="InterPro" id="IPR050469">
    <property type="entry name" value="Diguanylate_Cyclase"/>
</dbReference>
<dbReference type="Pfam" id="PF13185">
    <property type="entry name" value="GAF_2"/>
    <property type="match status" value="1"/>
</dbReference>
<feature type="transmembrane region" description="Helical" evidence="1">
    <location>
        <begin position="64"/>
        <end position="95"/>
    </location>
</feature>
<feature type="transmembrane region" description="Helical" evidence="1">
    <location>
        <begin position="178"/>
        <end position="197"/>
    </location>
</feature>
<feature type="transmembrane region" description="Helical" evidence="1">
    <location>
        <begin position="140"/>
        <end position="166"/>
    </location>
</feature>
<dbReference type="NCBIfam" id="TIGR00254">
    <property type="entry name" value="GGDEF"/>
    <property type="match status" value="1"/>
</dbReference>
<dbReference type="SMART" id="SM00065">
    <property type="entry name" value="GAF"/>
    <property type="match status" value="1"/>
</dbReference>
<dbReference type="InterPro" id="IPR000160">
    <property type="entry name" value="GGDEF_dom"/>
</dbReference>
<evidence type="ECO:0000259" key="2">
    <source>
        <dbReference type="PROSITE" id="PS50887"/>
    </source>
</evidence>
<dbReference type="PANTHER" id="PTHR45138:SF9">
    <property type="entry name" value="DIGUANYLATE CYCLASE DGCM-RELATED"/>
    <property type="match status" value="1"/>
</dbReference>
<dbReference type="SUPFAM" id="SSF55073">
    <property type="entry name" value="Nucleotide cyclase"/>
    <property type="match status" value="1"/>
</dbReference>
<dbReference type="GO" id="GO:0005886">
    <property type="term" value="C:plasma membrane"/>
    <property type="evidence" value="ECO:0007669"/>
    <property type="project" value="TreeGrafter"/>
</dbReference>
<dbReference type="Gene3D" id="3.30.70.270">
    <property type="match status" value="1"/>
</dbReference>
<dbReference type="Proteomes" id="UP001159179">
    <property type="component" value="Unassembled WGS sequence"/>
</dbReference>
<dbReference type="CDD" id="cd01949">
    <property type="entry name" value="GGDEF"/>
    <property type="match status" value="1"/>
</dbReference>
<dbReference type="GO" id="GO:0043709">
    <property type="term" value="P:cell adhesion involved in single-species biofilm formation"/>
    <property type="evidence" value="ECO:0007669"/>
    <property type="project" value="TreeGrafter"/>
</dbReference>
<keyword evidence="1" id="KW-0472">Membrane</keyword>
<feature type="domain" description="GGDEF" evidence="2">
    <location>
        <begin position="426"/>
        <end position="568"/>
    </location>
</feature>
<dbReference type="GO" id="GO:0052621">
    <property type="term" value="F:diguanylate cyclase activity"/>
    <property type="evidence" value="ECO:0007669"/>
    <property type="project" value="TreeGrafter"/>
</dbReference>
<dbReference type="Gene3D" id="3.30.450.40">
    <property type="match status" value="1"/>
</dbReference>
<dbReference type="RefSeq" id="WP_280615964.1">
    <property type="nucleotide sequence ID" value="NZ_JAROYP010000002.1"/>
</dbReference>
<feature type="transmembrane region" description="Helical" evidence="1">
    <location>
        <begin position="107"/>
        <end position="128"/>
    </location>
</feature>
<dbReference type="InterPro" id="IPR029787">
    <property type="entry name" value="Nucleotide_cyclase"/>
</dbReference>
<sequence>MSNQAIKPTKLLIISWLLILPAGIYIAYRFFPSVPMNPLLILVFLVLVGVVAYFPIIINDTPIFLVQWVTLVAFLLHGLIYEIIFMQFSILMLMFSLKIGKDDSYRYFINSIMFFVISLFSGAVFYALGGKVGYFSIQELIVPLFVYQLVLFILNQILLYWSKIILKKKAKLFAKDMIWDFCTLVMILPLGLALYYLFEEISYVAFLLIGIPFLSFGYLLRMYNSSERINDYLQRAAEIGHQLTERLQVNEVLDVFIQKISQMLPVDYAYILDVKNDKLVLLRGVEKGEQQLNSIPPIEKNEGISGMVWGTKKAVFYHEKSEWEKDAKGYMPKGAESIICVPIFREKKVEGILFLASTRKKQYVKYQTSMLDILCSYFGVAISNARHYEKTKNISEHCSLTKLYNYRYFDDLLTREFELLKKGDRKELSIIMLDIDYFKKINDTYGHQSGNEILVQMAKRIRSLIGNRGTVARYGGEEFVILLPDTNKKSALRLAEIVRLTIANRPFSTQNFLDFDEKYESVDITVSIGVASAPNDADDALALIRHADRALYIGAKREGKNRVAEYVK</sequence>
<dbReference type="PROSITE" id="PS50887">
    <property type="entry name" value="GGDEF"/>
    <property type="match status" value="1"/>
</dbReference>
<protein>
    <submittedName>
        <fullName evidence="3">Sensor domain-containing diguanylate cyclase</fullName>
    </submittedName>
</protein>
<comment type="caution">
    <text evidence="3">The sequence shown here is derived from an EMBL/GenBank/DDBJ whole genome shotgun (WGS) entry which is preliminary data.</text>
</comment>
<keyword evidence="1" id="KW-0812">Transmembrane</keyword>
<dbReference type="PANTHER" id="PTHR45138">
    <property type="entry name" value="REGULATORY COMPONENTS OF SENSORY TRANSDUCTION SYSTEM"/>
    <property type="match status" value="1"/>
</dbReference>
<dbReference type="InterPro" id="IPR029016">
    <property type="entry name" value="GAF-like_dom_sf"/>
</dbReference>
<organism evidence="3 4">
    <name type="scientific">Heyndrickxia oleronia</name>
    <dbReference type="NCBI Taxonomy" id="38875"/>
    <lineage>
        <taxon>Bacteria</taxon>
        <taxon>Bacillati</taxon>
        <taxon>Bacillota</taxon>
        <taxon>Bacilli</taxon>
        <taxon>Bacillales</taxon>
        <taxon>Bacillaceae</taxon>
        <taxon>Heyndrickxia</taxon>
    </lineage>
</organism>
<gene>
    <name evidence="3" type="ORF">P5X88_05015</name>
</gene>
<feature type="transmembrane region" description="Helical" evidence="1">
    <location>
        <begin position="203"/>
        <end position="220"/>
    </location>
</feature>
<name>A0AAW6SPZ9_9BACI</name>
<reference evidence="3" key="1">
    <citation type="submission" date="2023-03" db="EMBL/GenBank/DDBJ databases">
        <title>Bacterial isolates from washroom surfaces on a university campus.</title>
        <authorList>
            <person name="Holman D.B."/>
            <person name="Gzyl K.E."/>
            <person name="Taheri A.E."/>
        </authorList>
    </citation>
    <scope>NUCLEOTIDE SEQUENCE</scope>
    <source>
        <strain evidence="3">RD03</strain>
    </source>
</reference>
<feature type="transmembrane region" description="Helical" evidence="1">
    <location>
        <begin position="38"/>
        <end position="58"/>
    </location>
</feature>
<dbReference type="SUPFAM" id="SSF55781">
    <property type="entry name" value="GAF domain-like"/>
    <property type="match status" value="1"/>
</dbReference>
<dbReference type="FunFam" id="3.30.70.270:FF:000001">
    <property type="entry name" value="Diguanylate cyclase domain protein"/>
    <property type="match status" value="1"/>
</dbReference>
<dbReference type="AlphaFoldDB" id="A0AAW6SPZ9"/>
<keyword evidence="1" id="KW-1133">Transmembrane helix</keyword>
<dbReference type="Pfam" id="PF00990">
    <property type="entry name" value="GGDEF"/>
    <property type="match status" value="1"/>
</dbReference>
<feature type="transmembrane region" description="Helical" evidence="1">
    <location>
        <begin position="12"/>
        <end position="31"/>
    </location>
</feature>
<dbReference type="GO" id="GO:1902201">
    <property type="term" value="P:negative regulation of bacterial-type flagellum-dependent cell motility"/>
    <property type="evidence" value="ECO:0007669"/>
    <property type="project" value="TreeGrafter"/>
</dbReference>
<dbReference type="EMBL" id="JAROYP010000002">
    <property type="protein sequence ID" value="MDH5160288.1"/>
    <property type="molecule type" value="Genomic_DNA"/>
</dbReference>
<evidence type="ECO:0000313" key="3">
    <source>
        <dbReference type="EMBL" id="MDH5160288.1"/>
    </source>
</evidence>
<dbReference type="SMART" id="SM00267">
    <property type="entry name" value="GGDEF"/>
    <property type="match status" value="1"/>
</dbReference>
<dbReference type="InterPro" id="IPR043128">
    <property type="entry name" value="Rev_trsase/Diguanyl_cyclase"/>
</dbReference>
<evidence type="ECO:0000313" key="4">
    <source>
        <dbReference type="Proteomes" id="UP001159179"/>
    </source>
</evidence>
<accession>A0AAW6SPZ9</accession>
<evidence type="ECO:0000256" key="1">
    <source>
        <dbReference type="SAM" id="Phobius"/>
    </source>
</evidence>
<proteinExistence type="predicted"/>
<dbReference type="InterPro" id="IPR003018">
    <property type="entry name" value="GAF"/>
</dbReference>